<evidence type="ECO:0000313" key="3">
    <source>
        <dbReference type="Proteomes" id="UP000712600"/>
    </source>
</evidence>
<organism evidence="2 3">
    <name type="scientific">Brassica cretica</name>
    <name type="common">Mustard</name>
    <dbReference type="NCBI Taxonomy" id="69181"/>
    <lineage>
        <taxon>Eukaryota</taxon>
        <taxon>Viridiplantae</taxon>
        <taxon>Streptophyta</taxon>
        <taxon>Embryophyta</taxon>
        <taxon>Tracheophyta</taxon>
        <taxon>Spermatophyta</taxon>
        <taxon>Magnoliopsida</taxon>
        <taxon>eudicotyledons</taxon>
        <taxon>Gunneridae</taxon>
        <taxon>Pentapetalae</taxon>
        <taxon>rosids</taxon>
        <taxon>malvids</taxon>
        <taxon>Brassicales</taxon>
        <taxon>Brassicaceae</taxon>
        <taxon>Brassiceae</taxon>
        <taxon>Brassica</taxon>
    </lineage>
</organism>
<gene>
    <name evidence="2" type="ORF">F2Q69_00055446</name>
</gene>
<sequence length="149" mass="18146">MTVEREIWRFFILEEIDTESRREIHRGVVDESEREIIFEERSSEEITEARSRRRDHRGVEERSSSKRDHEERSRRRDHGEIMEASRRDQLRGEITEALRRAKDTQIDSVERHHQLIPARTGHRRFSRREITVDFVEREHEIEAESSRET</sequence>
<name>A0A8S9N0L5_BRACR</name>
<reference evidence="2" key="1">
    <citation type="submission" date="2019-12" db="EMBL/GenBank/DDBJ databases">
        <title>Genome sequencing and annotation of Brassica cretica.</title>
        <authorList>
            <person name="Studholme D.J."/>
            <person name="Sarris P."/>
        </authorList>
    </citation>
    <scope>NUCLEOTIDE SEQUENCE</scope>
    <source>
        <strain evidence="2">PFS-109/04</strain>
        <tissue evidence="2">Leaf</tissue>
    </source>
</reference>
<comment type="caution">
    <text evidence="2">The sequence shown here is derived from an EMBL/GenBank/DDBJ whole genome shotgun (WGS) entry which is preliminary data.</text>
</comment>
<dbReference type="AlphaFoldDB" id="A0A8S9N0L5"/>
<protein>
    <submittedName>
        <fullName evidence="2">Uncharacterized protein</fullName>
    </submittedName>
</protein>
<evidence type="ECO:0000313" key="2">
    <source>
        <dbReference type="EMBL" id="KAF3487478.1"/>
    </source>
</evidence>
<feature type="compositionally biased region" description="Basic and acidic residues" evidence="1">
    <location>
        <begin position="57"/>
        <end position="92"/>
    </location>
</feature>
<feature type="compositionally biased region" description="Basic and acidic residues" evidence="1">
    <location>
        <begin position="39"/>
        <end position="50"/>
    </location>
</feature>
<evidence type="ECO:0000256" key="1">
    <source>
        <dbReference type="SAM" id="MobiDB-lite"/>
    </source>
</evidence>
<accession>A0A8S9N0L5</accession>
<dbReference type="Proteomes" id="UP000712600">
    <property type="component" value="Unassembled WGS sequence"/>
</dbReference>
<dbReference type="EMBL" id="QGKX02002183">
    <property type="protein sequence ID" value="KAF3487478.1"/>
    <property type="molecule type" value="Genomic_DNA"/>
</dbReference>
<proteinExistence type="predicted"/>
<feature type="region of interest" description="Disordered" evidence="1">
    <location>
        <begin position="39"/>
        <end position="92"/>
    </location>
</feature>